<name>A0ACB1AC27_MELEN</name>
<reference evidence="1" key="1">
    <citation type="submission" date="2023-11" db="EMBL/GenBank/DDBJ databases">
        <authorList>
            <person name="Poullet M."/>
        </authorList>
    </citation>
    <scope>NUCLEOTIDE SEQUENCE</scope>
    <source>
        <strain evidence="1">E1834</strain>
    </source>
</reference>
<gene>
    <name evidence="1" type="ORF">MENTE1834_LOCUS36378</name>
</gene>
<protein>
    <submittedName>
        <fullName evidence="1">Uncharacterized protein</fullName>
    </submittedName>
</protein>
<proteinExistence type="predicted"/>
<dbReference type="EMBL" id="CAVMJV010000073">
    <property type="protein sequence ID" value="CAK5088708.1"/>
    <property type="molecule type" value="Genomic_DNA"/>
</dbReference>
<dbReference type="Proteomes" id="UP001497535">
    <property type="component" value="Unassembled WGS sequence"/>
</dbReference>
<organism evidence="1 2">
    <name type="scientific">Meloidogyne enterolobii</name>
    <name type="common">Root-knot nematode worm</name>
    <name type="synonym">Meloidogyne mayaguensis</name>
    <dbReference type="NCBI Taxonomy" id="390850"/>
    <lineage>
        <taxon>Eukaryota</taxon>
        <taxon>Metazoa</taxon>
        <taxon>Ecdysozoa</taxon>
        <taxon>Nematoda</taxon>
        <taxon>Chromadorea</taxon>
        <taxon>Rhabditida</taxon>
        <taxon>Tylenchina</taxon>
        <taxon>Tylenchomorpha</taxon>
        <taxon>Tylenchoidea</taxon>
        <taxon>Meloidogynidae</taxon>
        <taxon>Meloidogyninae</taxon>
        <taxon>Meloidogyne</taxon>
    </lineage>
</organism>
<accession>A0ACB1AC27</accession>
<evidence type="ECO:0000313" key="2">
    <source>
        <dbReference type="Proteomes" id="UP001497535"/>
    </source>
</evidence>
<comment type="caution">
    <text evidence="1">The sequence shown here is derived from an EMBL/GenBank/DDBJ whole genome shotgun (WGS) entry which is preliminary data.</text>
</comment>
<keyword evidence="2" id="KW-1185">Reference proteome</keyword>
<sequence>MSAEKFLHFLDKQEDVENYLNPEGFQPLSLNESYNETYNELNMGSDGFLEFNKISDPMELLNEKYDAKTLINNVYFNKKDDKNPTELFQTLFNKWINLTKNNNFGILMASPYNKIGGHIQAIVVAVGTGKGEEEEKIKAKQIFNGKPNTFCRPPFMYNCSDNSLFCYLCKVF</sequence>
<evidence type="ECO:0000313" key="1">
    <source>
        <dbReference type="EMBL" id="CAK5088708.1"/>
    </source>
</evidence>